<evidence type="ECO:0000259" key="2">
    <source>
        <dbReference type="PROSITE" id="PS51194"/>
    </source>
</evidence>
<sequence length="928" mass="106746">MDKQFKIFKMNGISYELITTGQDFGHTKQGKMAIFRQQNSDSYGVMPFNELSQFLDIDSQNADLLQERLNLYKKRFVGRTDVYARRYFNKKAGKEIYSPVVPFKNGRPQVDHWIPLTDDQLKTHLTGQQFLGFYPMLPDNTTKYLVIDIDGHHEGDQWREITSSIRQLCTKYQVPNLIELSQSGKGCHIWLFFKNPIAASKARHLGDALLKITMTINPNLSFAAFDRLFPSQDIIGQKKLGNLIAGPLQGNRRRAGKSVFVDERFHPYQDQWAVLANVNLMTESRVDALIEELNTQINFKLFDDQEDQTDLLKEPLQINQPLTIIRSNALYIKKSDLSSRQAAQLKWLASFRNPQFYEKQRLRLSTYNEPRIISLFEETPEYLALPRGLEDELIATIPRLKWVDQRFAGRKIHAKFLGELRSEQKTALTALLNHQMGVLAARTGFGKTVIAAKVIAELGVSTLILVHDKELAAQWLERLNQFLKVDDQPFVTELTPSGRKRHKEVIGTFFGNKRNRSGVIDVATIQSFKADQASQEILDQYGLVISDEVHHDAAYTYDQVIKQLHCKYLYGLSATPFRRDGQEPIVTMRFGPVRYQTAPIDEATLLKVKRTVVPRFTNLGMNDLQIANNGINQNYEAILHDDTRNQSLVKDMEESLSEGRHVLVLTNRIAHLHLLAELLNTTFPVYLLYGEQTDKQNSQVIEQINQTMGPYILIATGKYAGEGLDIGTIDTLILAMPHSWKGRSEQYLGRMQRNLTQKAEIRVYDYIDMFVPMLAKMYRKRQKTYEHLHYQIVNDQRSQQAGIQFFNGRYQSEILASVKGAHQMIICMNQLSNFVLGKLLASSNEQVQIHILTNYLTDSQRKQFEDQKIRYTLYDNNLPTSLIINQDQLWLSSDKGFRNNSGMTVRMAQPQLVKQFTKMLLRSVDSLK</sequence>
<feature type="domain" description="Helicase ATP-binding" evidence="1">
    <location>
        <begin position="428"/>
        <end position="594"/>
    </location>
</feature>
<dbReference type="RefSeq" id="WP_121978219.1">
    <property type="nucleotide sequence ID" value="NZ_JBHTLH010000019.1"/>
</dbReference>
<dbReference type="CDD" id="cd17926">
    <property type="entry name" value="DEXHc_RE"/>
    <property type="match status" value="1"/>
</dbReference>
<dbReference type="InterPro" id="IPR054347">
    <property type="entry name" value="TOTE_primase"/>
</dbReference>
<keyword evidence="4" id="KW-1185">Reference proteome</keyword>
<dbReference type="PROSITE" id="PS51194">
    <property type="entry name" value="HELICASE_CTER"/>
    <property type="match status" value="1"/>
</dbReference>
<comment type="caution">
    <text evidence="3">The sequence shown here is derived from an EMBL/GenBank/DDBJ whole genome shotgun (WGS) entry which is preliminary data.</text>
</comment>
<accession>A0ABW3PJ96</accession>
<dbReference type="CDD" id="cd18785">
    <property type="entry name" value="SF2_C"/>
    <property type="match status" value="1"/>
</dbReference>
<dbReference type="InterPro" id="IPR050742">
    <property type="entry name" value="Helicase_Restrict-Modif_Enz"/>
</dbReference>
<dbReference type="Pfam" id="PF00271">
    <property type="entry name" value="Helicase_C"/>
    <property type="match status" value="1"/>
</dbReference>
<evidence type="ECO:0000313" key="3">
    <source>
        <dbReference type="EMBL" id="MFD1125309.1"/>
    </source>
</evidence>
<dbReference type="SUPFAM" id="SSF52540">
    <property type="entry name" value="P-loop containing nucleoside triphosphate hydrolases"/>
    <property type="match status" value="1"/>
</dbReference>
<dbReference type="Proteomes" id="UP001597156">
    <property type="component" value="Unassembled WGS sequence"/>
</dbReference>
<dbReference type="PROSITE" id="PS51192">
    <property type="entry name" value="HELICASE_ATP_BIND_1"/>
    <property type="match status" value="1"/>
</dbReference>
<dbReference type="InterPro" id="IPR001650">
    <property type="entry name" value="Helicase_C-like"/>
</dbReference>
<dbReference type="GO" id="GO:0004386">
    <property type="term" value="F:helicase activity"/>
    <property type="evidence" value="ECO:0007669"/>
    <property type="project" value="UniProtKB-KW"/>
</dbReference>
<dbReference type="InterPro" id="IPR006935">
    <property type="entry name" value="Helicase/UvrB_N"/>
</dbReference>
<name>A0ABW3PJ96_9LACO</name>
<gene>
    <name evidence="3" type="ORF">ACFQ22_08065</name>
</gene>
<keyword evidence="3" id="KW-0067">ATP-binding</keyword>
<keyword evidence="3" id="KW-0547">Nucleotide-binding</keyword>
<dbReference type="CDD" id="cd00525">
    <property type="entry name" value="AE_Prim_S_like"/>
    <property type="match status" value="1"/>
</dbReference>
<protein>
    <submittedName>
        <fullName evidence="3">DEAD/DEAH box helicase family protein</fullName>
    </submittedName>
</protein>
<dbReference type="PANTHER" id="PTHR47396">
    <property type="entry name" value="TYPE I RESTRICTION ENZYME ECOKI R PROTEIN"/>
    <property type="match status" value="1"/>
</dbReference>
<dbReference type="EMBL" id="JBHTLH010000019">
    <property type="protein sequence ID" value="MFD1125309.1"/>
    <property type="molecule type" value="Genomic_DNA"/>
</dbReference>
<keyword evidence="3" id="KW-0347">Helicase</keyword>
<dbReference type="InterPro" id="IPR014001">
    <property type="entry name" value="Helicase_ATP-bd"/>
</dbReference>
<feature type="domain" description="Helicase C-terminal" evidence="2">
    <location>
        <begin position="648"/>
        <end position="796"/>
    </location>
</feature>
<dbReference type="InterPro" id="IPR027417">
    <property type="entry name" value="P-loop_NTPase"/>
</dbReference>
<organism evidence="3 4">
    <name type="scientific">Lentilactobacillus raoultii</name>
    <dbReference type="NCBI Taxonomy" id="1987503"/>
    <lineage>
        <taxon>Bacteria</taxon>
        <taxon>Bacillati</taxon>
        <taxon>Bacillota</taxon>
        <taxon>Bacilli</taxon>
        <taxon>Lactobacillales</taxon>
        <taxon>Lactobacillaceae</taxon>
        <taxon>Lentilactobacillus</taxon>
    </lineage>
</organism>
<proteinExistence type="predicted"/>
<evidence type="ECO:0000313" key="4">
    <source>
        <dbReference type="Proteomes" id="UP001597156"/>
    </source>
</evidence>
<dbReference type="Pfam" id="PF22548">
    <property type="entry name" value="AEP-TOTE"/>
    <property type="match status" value="1"/>
</dbReference>
<dbReference type="Pfam" id="PF04851">
    <property type="entry name" value="ResIII"/>
    <property type="match status" value="1"/>
</dbReference>
<dbReference type="PANTHER" id="PTHR47396:SF1">
    <property type="entry name" value="ATP-DEPENDENT HELICASE IRC3-RELATED"/>
    <property type="match status" value="1"/>
</dbReference>
<dbReference type="SMART" id="SM00487">
    <property type="entry name" value="DEXDc"/>
    <property type="match status" value="1"/>
</dbReference>
<reference evidence="4" key="1">
    <citation type="journal article" date="2019" name="Int. J. Syst. Evol. Microbiol.">
        <title>The Global Catalogue of Microorganisms (GCM) 10K type strain sequencing project: providing services to taxonomists for standard genome sequencing and annotation.</title>
        <authorList>
            <consortium name="The Broad Institute Genomics Platform"/>
            <consortium name="The Broad Institute Genome Sequencing Center for Infectious Disease"/>
            <person name="Wu L."/>
            <person name="Ma J."/>
        </authorList>
    </citation>
    <scope>NUCLEOTIDE SEQUENCE [LARGE SCALE GENOMIC DNA]</scope>
    <source>
        <strain evidence="4">CCUG 71848</strain>
    </source>
</reference>
<keyword evidence="3" id="KW-0378">Hydrolase</keyword>
<evidence type="ECO:0000259" key="1">
    <source>
        <dbReference type="PROSITE" id="PS51192"/>
    </source>
</evidence>
<dbReference type="Gene3D" id="3.40.50.300">
    <property type="entry name" value="P-loop containing nucleotide triphosphate hydrolases"/>
    <property type="match status" value="2"/>
</dbReference>